<comment type="caution">
    <text evidence="3">The sequence shown here is derived from an EMBL/GenBank/DDBJ whole genome shotgun (WGS) entry which is preliminary data.</text>
</comment>
<dbReference type="PROSITE" id="PS00092">
    <property type="entry name" value="N6_MTASE"/>
    <property type="match status" value="1"/>
</dbReference>
<dbReference type="PIRSF" id="PIRSF004553">
    <property type="entry name" value="CHP00095"/>
    <property type="match status" value="1"/>
</dbReference>
<keyword evidence="2" id="KW-0808">Transferase</keyword>
<evidence type="ECO:0000313" key="3">
    <source>
        <dbReference type="EMBL" id="MEE8657633.1"/>
    </source>
</evidence>
<dbReference type="InterPro" id="IPR004398">
    <property type="entry name" value="RNA_MeTrfase_RsmD"/>
</dbReference>
<dbReference type="PANTHER" id="PTHR43542">
    <property type="entry name" value="METHYLTRANSFERASE"/>
    <property type="match status" value="1"/>
</dbReference>
<dbReference type="Pfam" id="PF03602">
    <property type="entry name" value="Cons_hypoth95"/>
    <property type="match status" value="1"/>
</dbReference>
<dbReference type="InterPro" id="IPR002052">
    <property type="entry name" value="DNA_methylase_N6_adenine_CS"/>
</dbReference>
<gene>
    <name evidence="3" type="primary">rsmD</name>
    <name evidence="3" type="ORF">DOFOFD_01185</name>
</gene>
<sequence>MRVIAGMRRGLILDGPDDQVTRPTSDRARQVIFDVLAHAGWAAAHAIQDAVVLDGFAGTGAFGIEAMSRGAAHVTFMDHHSAAHRVLLKNLRRARFEDHSVVLKCDVTAPPRATRQVDIAFLDPPYGLNLLPLSITALIRSGWIGPDTLILTESEKNMNSINAEPPLDLRKIGVAQISFWRGAQWKGI</sequence>
<dbReference type="SUPFAM" id="SSF53335">
    <property type="entry name" value="S-adenosyl-L-methionine-dependent methyltransferases"/>
    <property type="match status" value="1"/>
</dbReference>
<name>A0ABU7TZ42_9PROT</name>
<dbReference type="PANTHER" id="PTHR43542:SF1">
    <property type="entry name" value="METHYLTRANSFERASE"/>
    <property type="match status" value="1"/>
</dbReference>
<proteinExistence type="predicted"/>
<keyword evidence="4" id="KW-1185">Reference proteome</keyword>
<dbReference type="InterPro" id="IPR029063">
    <property type="entry name" value="SAM-dependent_MTases_sf"/>
</dbReference>
<accession>A0ABU7TZ42</accession>
<evidence type="ECO:0000256" key="1">
    <source>
        <dbReference type="ARBA" id="ARBA00022603"/>
    </source>
</evidence>
<evidence type="ECO:0000313" key="4">
    <source>
        <dbReference type="Proteomes" id="UP001312908"/>
    </source>
</evidence>
<dbReference type="CDD" id="cd02440">
    <property type="entry name" value="AdoMet_MTases"/>
    <property type="match status" value="1"/>
</dbReference>
<dbReference type="Gene3D" id="3.40.50.150">
    <property type="entry name" value="Vaccinia Virus protein VP39"/>
    <property type="match status" value="1"/>
</dbReference>
<evidence type="ECO:0000256" key="2">
    <source>
        <dbReference type="ARBA" id="ARBA00022679"/>
    </source>
</evidence>
<reference evidence="3 4" key="1">
    <citation type="submission" date="2023-10" db="EMBL/GenBank/DDBJ databases">
        <title>Sorlinia euscelidii gen. nov., sp. nov., an acetic acid bacteria isolated from the gut of Euscelidius variegatus emitter.</title>
        <authorList>
            <person name="Michoud G."/>
            <person name="Marasco R."/>
            <person name="Seferji K."/>
            <person name="Gonella E."/>
            <person name="Garuglieri E."/>
            <person name="Alma A."/>
            <person name="Mapelli F."/>
            <person name="Borin S."/>
            <person name="Daffonchio D."/>
            <person name="Crotti E."/>
        </authorList>
    </citation>
    <scope>NUCLEOTIDE SEQUENCE [LARGE SCALE GENOMIC DNA]</scope>
    <source>
        <strain evidence="3 4">EV16P</strain>
    </source>
</reference>
<dbReference type="Proteomes" id="UP001312908">
    <property type="component" value="Unassembled WGS sequence"/>
</dbReference>
<keyword evidence="1" id="KW-0489">Methyltransferase</keyword>
<protein>
    <submittedName>
        <fullName evidence="3">16S rRNA (Guanine(966)-N(2))-methyltransferase RsmD</fullName>
    </submittedName>
</protein>
<organism evidence="3 4">
    <name type="scientific">Sorlinia euscelidii</name>
    <dbReference type="NCBI Taxonomy" id="3081148"/>
    <lineage>
        <taxon>Bacteria</taxon>
        <taxon>Pseudomonadati</taxon>
        <taxon>Pseudomonadota</taxon>
        <taxon>Alphaproteobacteria</taxon>
        <taxon>Acetobacterales</taxon>
        <taxon>Acetobacteraceae</taxon>
        <taxon>Sorlinia</taxon>
    </lineage>
</organism>
<dbReference type="EMBL" id="JAWJZY010000001">
    <property type="protein sequence ID" value="MEE8657633.1"/>
    <property type="molecule type" value="Genomic_DNA"/>
</dbReference>
<dbReference type="RefSeq" id="WP_394818648.1">
    <property type="nucleotide sequence ID" value="NZ_JAWJZY010000001.1"/>
</dbReference>